<evidence type="ECO:0000256" key="15">
    <source>
        <dbReference type="SAM" id="Phobius"/>
    </source>
</evidence>
<dbReference type="Gene3D" id="3.30.450.20">
    <property type="entry name" value="PAS domain"/>
    <property type="match status" value="2"/>
</dbReference>
<name>A0ABQ1IMY8_9GAMM</name>
<dbReference type="SMART" id="SM00387">
    <property type="entry name" value="HATPase_c"/>
    <property type="match status" value="1"/>
</dbReference>
<dbReference type="PRINTS" id="PR00344">
    <property type="entry name" value="BCTRLSENSOR"/>
</dbReference>
<sequence>MLSVMLYRSARMQSMTHIREQADANLSRYIVSLQYQLDRHRDLPRLLANQHQLINLLENPEDTQKVDTANRYLAWLNTTMGATDSYVIGTNGITLAASNWDQPRPFIGNDYSFRPYFQQAMEGGAGRYFALGNTSRVRGYFFSYPVLQAEQIIGVAVVKVDLEDIEADWSDPLLDILVMDEDGVIFISTRASWRFRTLGYQSEVDGHALRQSYGNHDSPSTKSQLVSRPATSLLTKEDIARISASRRYGAAPLLPLNIIRQEVSEQGDLLLTLVDTPSATSAERAGHYLLQSRLLPEVGMRVAVLANLKPLQTGIFKTLSLGLTFYLVLAALILFFSARNRMKLRHQNELQQAHGALELRVKQRTQELTDANQRLQQEIEQHHQTQNQLIQTAKLAVLGQLSAGINHELSQPLTAIRHFADNGRKLLVRGKIETVGTNLEEIAGLADRMAAILQPLREFARQHQDAGRGVNLQHLRQGFMVIMGSQLEQQQARILWPDGLEKIWVAGDIGRLEQVLVNLINNALQAMAGRSLPCINITVKKKKDRVQLSVRDHGPGLSADALTQIFEPFYTTKSTGMGLGLSISHRIVLSLNGRLEATNHPEGGALFTLTLPSLSPQEHHEP</sequence>
<evidence type="ECO:0000256" key="3">
    <source>
        <dbReference type="ARBA" id="ARBA00012438"/>
    </source>
</evidence>
<dbReference type="InterPro" id="IPR036097">
    <property type="entry name" value="HisK_dim/P_sf"/>
</dbReference>
<dbReference type="InterPro" id="IPR029151">
    <property type="entry name" value="Sensor-like_sf"/>
</dbReference>
<gene>
    <name evidence="17" type="ORF">GCM10011502_16770</name>
</gene>
<dbReference type="GO" id="GO:0016301">
    <property type="term" value="F:kinase activity"/>
    <property type="evidence" value="ECO:0007669"/>
    <property type="project" value="UniProtKB-KW"/>
</dbReference>
<dbReference type="EMBL" id="BMKE01000012">
    <property type="protein sequence ID" value="GGB44087.1"/>
    <property type="molecule type" value="Genomic_DNA"/>
</dbReference>
<dbReference type="Gene3D" id="3.30.565.10">
    <property type="entry name" value="Histidine kinase-like ATPase, C-terminal domain"/>
    <property type="match status" value="1"/>
</dbReference>
<evidence type="ECO:0000256" key="6">
    <source>
        <dbReference type="ARBA" id="ARBA00022679"/>
    </source>
</evidence>
<evidence type="ECO:0000256" key="9">
    <source>
        <dbReference type="ARBA" id="ARBA00022777"/>
    </source>
</evidence>
<dbReference type="InterPro" id="IPR004358">
    <property type="entry name" value="Sig_transdc_His_kin-like_C"/>
</dbReference>
<dbReference type="EC" id="2.7.13.3" evidence="3"/>
<feature type="transmembrane region" description="Helical" evidence="15">
    <location>
        <begin position="319"/>
        <end position="338"/>
    </location>
</feature>
<dbReference type="PIRSF" id="PIRSF036431">
    <property type="entry name" value="STHK_DctB"/>
    <property type="match status" value="1"/>
</dbReference>
<keyword evidence="11 15" id="KW-1133">Transmembrane helix</keyword>
<evidence type="ECO:0000256" key="1">
    <source>
        <dbReference type="ARBA" id="ARBA00000085"/>
    </source>
</evidence>
<keyword evidence="6" id="KW-0808">Transferase</keyword>
<dbReference type="InterPro" id="IPR033479">
    <property type="entry name" value="dCache_1"/>
</dbReference>
<dbReference type="Pfam" id="PF00512">
    <property type="entry name" value="HisKA"/>
    <property type="match status" value="1"/>
</dbReference>
<keyword evidence="8" id="KW-0547">Nucleotide-binding</keyword>
<organism evidence="17 18">
    <name type="scientific">Oceanisphaera marina</name>
    <dbReference type="NCBI Taxonomy" id="2017550"/>
    <lineage>
        <taxon>Bacteria</taxon>
        <taxon>Pseudomonadati</taxon>
        <taxon>Pseudomonadota</taxon>
        <taxon>Gammaproteobacteria</taxon>
        <taxon>Aeromonadales</taxon>
        <taxon>Aeromonadaceae</taxon>
        <taxon>Oceanisphaera</taxon>
    </lineage>
</organism>
<dbReference type="PROSITE" id="PS50109">
    <property type="entry name" value="HIS_KIN"/>
    <property type="match status" value="1"/>
</dbReference>
<evidence type="ECO:0000256" key="12">
    <source>
        <dbReference type="ARBA" id="ARBA00023012"/>
    </source>
</evidence>
<protein>
    <recommendedName>
        <fullName evidence="3">histidine kinase</fullName>
        <ecNumber evidence="3">2.7.13.3</ecNumber>
    </recommendedName>
</protein>
<comment type="catalytic activity">
    <reaction evidence="1">
        <text>ATP + protein L-histidine = ADP + protein N-phospho-L-histidine.</text>
        <dbReference type="EC" id="2.7.13.3"/>
    </reaction>
</comment>
<dbReference type="Gene3D" id="6.10.250.3020">
    <property type="match status" value="1"/>
</dbReference>
<accession>A0ABQ1IMY8</accession>
<dbReference type="PANTHER" id="PTHR43065:SF46">
    <property type="entry name" value="C4-DICARBOXYLATE TRANSPORT SENSOR PROTEIN DCTB"/>
    <property type="match status" value="1"/>
</dbReference>
<dbReference type="Proteomes" id="UP000646152">
    <property type="component" value="Unassembled WGS sequence"/>
</dbReference>
<evidence type="ECO:0000256" key="4">
    <source>
        <dbReference type="ARBA" id="ARBA00022475"/>
    </source>
</evidence>
<dbReference type="InterPro" id="IPR017055">
    <property type="entry name" value="Sig_transdc_His_kinase_DctB"/>
</dbReference>
<evidence type="ECO:0000256" key="11">
    <source>
        <dbReference type="ARBA" id="ARBA00022989"/>
    </source>
</evidence>
<dbReference type="Pfam" id="PF02518">
    <property type="entry name" value="HATPase_c"/>
    <property type="match status" value="1"/>
</dbReference>
<dbReference type="InterPro" id="IPR003661">
    <property type="entry name" value="HisK_dim/P_dom"/>
</dbReference>
<evidence type="ECO:0000256" key="7">
    <source>
        <dbReference type="ARBA" id="ARBA00022692"/>
    </source>
</evidence>
<keyword evidence="9 17" id="KW-0418">Kinase</keyword>
<dbReference type="PANTHER" id="PTHR43065">
    <property type="entry name" value="SENSOR HISTIDINE KINASE"/>
    <property type="match status" value="1"/>
</dbReference>
<dbReference type="SUPFAM" id="SSF55874">
    <property type="entry name" value="ATPase domain of HSP90 chaperone/DNA topoisomerase II/histidine kinase"/>
    <property type="match status" value="1"/>
</dbReference>
<keyword evidence="14" id="KW-0175">Coiled coil</keyword>
<keyword evidence="12" id="KW-0902">Two-component regulatory system</keyword>
<dbReference type="InterPro" id="IPR005467">
    <property type="entry name" value="His_kinase_dom"/>
</dbReference>
<evidence type="ECO:0000313" key="17">
    <source>
        <dbReference type="EMBL" id="GGB44087.1"/>
    </source>
</evidence>
<evidence type="ECO:0000259" key="16">
    <source>
        <dbReference type="PROSITE" id="PS50109"/>
    </source>
</evidence>
<dbReference type="CDD" id="cd00082">
    <property type="entry name" value="HisKA"/>
    <property type="match status" value="1"/>
</dbReference>
<dbReference type="InterPro" id="IPR036890">
    <property type="entry name" value="HATPase_C_sf"/>
</dbReference>
<evidence type="ECO:0000256" key="5">
    <source>
        <dbReference type="ARBA" id="ARBA00022553"/>
    </source>
</evidence>
<evidence type="ECO:0000256" key="10">
    <source>
        <dbReference type="ARBA" id="ARBA00022840"/>
    </source>
</evidence>
<keyword evidence="7 15" id="KW-0812">Transmembrane</keyword>
<dbReference type="Gene3D" id="1.10.287.130">
    <property type="match status" value="1"/>
</dbReference>
<evidence type="ECO:0000256" key="14">
    <source>
        <dbReference type="SAM" id="Coils"/>
    </source>
</evidence>
<evidence type="ECO:0000256" key="13">
    <source>
        <dbReference type="ARBA" id="ARBA00023136"/>
    </source>
</evidence>
<evidence type="ECO:0000313" key="18">
    <source>
        <dbReference type="Proteomes" id="UP000646152"/>
    </source>
</evidence>
<feature type="coiled-coil region" evidence="14">
    <location>
        <begin position="361"/>
        <end position="392"/>
    </location>
</feature>
<evidence type="ECO:0000256" key="2">
    <source>
        <dbReference type="ARBA" id="ARBA00004651"/>
    </source>
</evidence>
<keyword evidence="10" id="KW-0067">ATP-binding</keyword>
<dbReference type="Pfam" id="PF02743">
    <property type="entry name" value="dCache_1"/>
    <property type="match status" value="1"/>
</dbReference>
<dbReference type="SMART" id="SM00388">
    <property type="entry name" value="HisKA"/>
    <property type="match status" value="1"/>
</dbReference>
<comment type="subcellular location">
    <subcellularLocation>
        <location evidence="2">Cell membrane</location>
        <topology evidence="2">Multi-pass membrane protein</topology>
    </subcellularLocation>
</comment>
<dbReference type="SUPFAM" id="SSF47384">
    <property type="entry name" value="Homodimeric domain of signal transducing histidine kinase"/>
    <property type="match status" value="1"/>
</dbReference>
<dbReference type="InterPro" id="IPR003594">
    <property type="entry name" value="HATPase_dom"/>
</dbReference>
<dbReference type="SUPFAM" id="SSF103190">
    <property type="entry name" value="Sensory domain-like"/>
    <property type="match status" value="1"/>
</dbReference>
<reference evidence="18" key="1">
    <citation type="journal article" date="2019" name="Int. J. Syst. Evol. Microbiol.">
        <title>The Global Catalogue of Microorganisms (GCM) 10K type strain sequencing project: providing services to taxonomists for standard genome sequencing and annotation.</title>
        <authorList>
            <consortium name="The Broad Institute Genomics Platform"/>
            <consortium name="The Broad Institute Genome Sequencing Center for Infectious Disease"/>
            <person name="Wu L."/>
            <person name="Ma J."/>
        </authorList>
    </citation>
    <scope>NUCLEOTIDE SEQUENCE [LARGE SCALE GENOMIC DNA]</scope>
    <source>
        <strain evidence="18">CGMCC 1.15923</strain>
    </source>
</reference>
<proteinExistence type="predicted"/>
<feature type="domain" description="Histidine kinase" evidence="16">
    <location>
        <begin position="404"/>
        <end position="615"/>
    </location>
</feature>
<comment type="caution">
    <text evidence="17">The sequence shown here is derived from an EMBL/GenBank/DDBJ whole genome shotgun (WGS) entry which is preliminary data.</text>
</comment>
<keyword evidence="13 15" id="KW-0472">Membrane</keyword>
<keyword evidence="18" id="KW-1185">Reference proteome</keyword>
<keyword evidence="4" id="KW-1003">Cell membrane</keyword>
<evidence type="ECO:0000256" key="8">
    <source>
        <dbReference type="ARBA" id="ARBA00022741"/>
    </source>
</evidence>
<keyword evidence="5" id="KW-0597">Phosphoprotein</keyword>